<gene>
    <name evidence="5" type="ORF">Sar04_13570</name>
</gene>
<evidence type="ECO:0000256" key="3">
    <source>
        <dbReference type="ARBA" id="ARBA00023163"/>
    </source>
</evidence>
<dbReference type="Gene3D" id="1.10.10.60">
    <property type="entry name" value="Homeodomain-like"/>
    <property type="match status" value="1"/>
</dbReference>
<dbReference type="InterPro" id="IPR009057">
    <property type="entry name" value="Homeodomain-like_sf"/>
</dbReference>
<organism evidence="5 6">
    <name type="scientific">Salinispora arenicola</name>
    <dbReference type="NCBI Taxonomy" id="168697"/>
    <lineage>
        <taxon>Bacteria</taxon>
        <taxon>Bacillati</taxon>
        <taxon>Actinomycetota</taxon>
        <taxon>Actinomycetes</taxon>
        <taxon>Micromonosporales</taxon>
        <taxon>Micromonosporaceae</taxon>
        <taxon>Salinispora</taxon>
    </lineage>
</organism>
<comment type="caution">
    <text evidence="5">The sequence shown here is derived from an EMBL/GenBank/DDBJ whole genome shotgun (WGS) entry which is preliminary data.</text>
</comment>
<dbReference type="Pfam" id="PF12833">
    <property type="entry name" value="HTH_18"/>
    <property type="match status" value="1"/>
</dbReference>
<dbReference type="Proteomes" id="UP000677457">
    <property type="component" value="Unassembled WGS sequence"/>
</dbReference>
<dbReference type="InterPro" id="IPR018062">
    <property type="entry name" value="HTH_AraC-typ_CS"/>
</dbReference>
<dbReference type="Gene3D" id="3.40.50.880">
    <property type="match status" value="1"/>
</dbReference>
<dbReference type="SUPFAM" id="SSF46689">
    <property type="entry name" value="Homeodomain-like"/>
    <property type="match status" value="2"/>
</dbReference>
<accession>A0ABQ4JNU5</accession>
<feature type="domain" description="HTH araC/xylS-type" evidence="4">
    <location>
        <begin position="240"/>
        <end position="338"/>
    </location>
</feature>
<evidence type="ECO:0000256" key="1">
    <source>
        <dbReference type="ARBA" id="ARBA00023015"/>
    </source>
</evidence>
<dbReference type="SMART" id="SM00342">
    <property type="entry name" value="HTH_ARAC"/>
    <property type="match status" value="1"/>
</dbReference>
<dbReference type="CDD" id="cd03137">
    <property type="entry name" value="GATase1_AraC_1"/>
    <property type="match status" value="1"/>
</dbReference>
<protein>
    <submittedName>
        <fullName evidence="5">AraC family transcriptional regulator</fullName>
    </submittedName>
</protein>
<keyword evidence="6" id="KW-1185">Reference proteome</keyword>
<dbReference type="PROSITE" id="PS00041">
    <property type="entry name" value="HTH_ARAC_FAMILY_1"/>
    <property type="match status" value="1"/>
</dbReference>
<evidence type="ECO:0000259" key="4">
    <source>
        <dbReference type="PROSITE" id="PS01124"/>
    </source>
</evidence>
<dbReference type="PANTHER" id="PTHR43130:SF3">
    <property type="entry name" value="HTH-TYPE TRANSCRIPTIONAL REGULATOR RV1931C"/>
    <property type="match status" value="1"/>
</dbReference>
<proteinExistence type="predicted"/>
<evidence type="ECO:0000313" key="6">
    <source>
        <dbReference type="Proteomes" id="UP000677457"/>
    </source>
</evidence>
<dbReference type="InterPro" id="IPR002818">
    <property type="entry name" value="DJ-1/PfpI"/>
</dbReference>
<dbReference type="InterPro" id="IPR029062">
    <property type="entry name" value="Class_I_gatase-like"/>
</dbReference>
<evidence type="ECO:0000256" key="2">
    <source>
        <dbReference type="ARBA" id="ARBA00023125"/>
    </source>
</evidence>
<dbReference type="SUPFAM" id="SSF52317">
    <property type="entry name" value="Class I glutamine amidotransferase-like"/>
    <property type="match status" value="1"/>
</dbReference>
<evidence type="ECO:0000313" key="5">
    <source>
        <dbReference type="EMBL" id="GIM83711.1"/>
    </source>
</evidence>
<reference evidence="5 6" key="1">
    <citation type="submission" date="2021-03" db="EMBL/GenBank/DDBJ databases">
        <title>Whole genome shotgun sequence of Salinispora arenicola NBRC 105043.</title>
        <authorList>
            <person name="Komaki H."/>
            <person name="Tamura T."/>
        </authorList>
    </citation>
    <scope>NUCLEOTIDE SEQUENCE [LARGE SCALE GENOMIC DNA]</scope>
    <source>
        <strain evidence="5 6">NBRC 105043</strain>
    </source>
</reference>
<dbReference type="Pfam" id="PF01965">
    <property type="entry name" value="DJ-1_PfpI"/>
    <property type="match status" value="1"/>
</dbReference>
<dbReference type="EMBL" id="BOQM01000009">
    <property type="protein sequence ID" value="GIM83711.1"/>
    <property type="molecule type" value="Genomic_DNA"/>
</dbReference>
<dbReference type="PANTHER" id="PTHR43130">
    <property type="entry name" value="ARAC-FAMILY TRANSCRIPTIONAL REGULATOR"/>
    <property type="match status" value="1"/>
</dbReference>
<keyword evidence="1" id="KW-0805">Transcription regulation</keyword>
<dbReference type="InterPro" id="IPR018060">
    <property type="entry name" value="HTH_AraC"/>
</dbReference>
<keyword evidence="2" id="KW-0238">DNA-binding</keyword>
<dbReference type="InterPro" id="IPR052158">
    <property type="entry name" value="INH-QAR"/>
</dbReference>
<name>A0ABQ4JNU5_SALAC</name>
<dbReference type="PROSITE" id="PS01124">
    <property type="entry name" value="HTH_ARAC_FAMILY_2"/>
    <property type="match status" value="1"/>
</dbReference>
<keyword evidence="3" id="KW-0804">Transcription</keyword>
<sequence>MGSRAPPDSGYEDRHHLNLAKCEMAYHAGMYTVVVLALPDVIAFDLATPVETFGRVRLPDGRPGYRVLVAGPDDVVDAGPVRLAVSEQLDALDRADLVVVPGRNNPLRPSPPSVLAALRAAATRGTRVASICVGAFTLAEAGLLDNMRATTHWLAAEHLAHQHPSIQVDPDVLYIDNGSILTSAGAASGLDLCLHVIHTDYGAAVAADAARLAVAPLHRAGGQAQYILRNRPTLRTSVLEPVLAWIETNAHRALTLADLAAAANLSTRTLTRRFAVETGQSPMQWVAGVRIRHAQELLETTDYTIDRIANQTGFTTTSNFRAQFQEVVGTTPGAYRTTFRL</sequence>